<protein>
    <submittedName>
        <fullName evidence="8">Tyrosine-type recombinase/integrase</fullName>
    </submittedName>
</protein>
<dbReference type="Gene3D" id="1.10.443.10">
    <property type="entry name" value="Intergrase catalytic core"/>
    <property type="match status" value="1"/>
</dbReference>
<evidence type="ECO:0000259" key="6">
    <source>
        <dbReference type="PROSITE" id="PS51898"/>
    </source>
</evidence>
<dbReference type="InterPro" id="IPR004107">
    <property type="entry name" value="Integrase_SAM-like_N"/>
</dbReference>
<keyword evidence="9" id="KW-1185">Reference proteome</keyword>
<evidence type="ECO:0000256" key="5">
    <source>
        <dbReference type="PROSITE-ProRule" id="PRU01248"/>
    </source>
</evidence>
<dbReference type="InterPro" id="IPR050090">
    <property type="entry name" value="Tyrosine_recombinase_XerCD"/>
</dbReference>
<sequence length="337" mass="39004">MSKKKDSSALTLHVNQDLARKFQEAAQKKSDIRDFINEFLVQFLSEDTKTAYIKDLQFFFDFLRSGNVQVSHPNEIKSYHFQLYRDHLMERGLASATINRRLVCIRSFMKWAIAARLIEFNPLDTVKLPKVQTESPTVAFDDEEVVQMLNAPDLSTHKGKTHRLVMVMLFHLGLRRSELTNLKMHQIVHDRTHWVLRIQGKGDKLRLIPMNETVYEEVKIYVAHLNDNGVQLGPEDYLLQTELKHKNEKPMDGSTIFRVIERYAKQLGINKSVSPHSCRATVISHLLDTRHAAIRDVATFAGHSNITTTERYDKRRKNLDKSAAYQVDYEADLKKNG</sequence>
<dbReference type="GO" id="GO:0003677">
    <property type="term" value="F:DNA binding"/>
    <property type="evidence" value="ECO:0007669"/>
    <property type="project" value="UniProtKB-UniRule"/>
</dbReference>
<dbReference type="SUPFAM" id="SSF56349">
    <property type="entry name" value="DNA breaking-rejoining enzymes"/>
    <property type="match status" value="1"/>
</dbReference>
<evidence type="ECO:0000256" key="4">
    <source>
        <dbReference type="ARBA" id="ARBA00023172"/>
    </source>
</evidence>
<dbReference type="PANTHER" id="PTHR30349:SF81">
    <property type="entry name" value="TYROSINE RECOMBINASE XERC"/>
    <property type="match status" value="1"/>
</dbReference>
<dbReference type="GO" id="GO:0007059">
    <property type="term" value="P:chromosome segregation"/>
    <property type="evidence" value="ECO:0007669"/>
    <property type="project" value="UniProtKB-KW"/>
</dbReference>
<evidence type="ECO:0000313" key="9">
    <source>
        <dbReference type="Proteomes" id="UP001324634"/>
    </source>
</evidence>
<dbReference type="InterPro" id="IPR002104">
    <property type="entry name" value="Integrase_catalytic"/>
</dbReference>
<reference evidence="8 9" key="1">
    <citation type="submission" date="2023-11" db="EMBL/GenBank/DDBJ databases">
        <title>Peredibacter starrii A3.12.</title>
        <authorList>
            <person name="Mitchell R.J."/>
        </authorList>
    </citation>
    <scope>NUCLEOTIDE SEQUENCE [LARGE SCALE GENOMIC DNA]</scope>
    <source>
        <strain evidence="8 9">A3.12</strain>
    </source>
</reference>
<feature type="domain" description="Core-binding (CB)" evidence="7">
    <location>
        <begin position="30"/>
        <end position="113"/>
    </location>
</feature>
<dbReference type="PROSITE" id="PS51900">
    <property type="entry name" value="CB"/>
    <property type="match status" value="1"/>
</dbReference>
<feature type="domain" description="Tyr recombinase" evidence="6">
    <location>
        <begin position="135"/>
        <end position="326"/>
    </location>
</feature>
<dbReference type="GO" id="GO:0015074">
    <property type="term" value="P:DNA integration"/>
    <property type="evidence" value="ECO:0007669"/>
    <property type="project" value="UniProtKB-KW"/>
</dbReference>
<dbReference type="PROSITE" id="PS51898">
    <property type="entry name" value="TYR_RECOMBINASE"/>
    <property type="match status" value="1"/>
</dbReference>
<keyword evidence="2" id="KW-0229">DNA integration</keyword>
<dbReference type="Gene3D" id="1.10.150.130">
    <property type="match status" value="1"/>
</dbReference>
<dbReference type="RefSeq" id="WP_321390713.1">
    <property type="nucleotide sequence ID" value="NZ_CP139487.1"/>
</dbReference>
<keyword evidence="4" id="KW-0233">DNA recombination</keyword>
<dbReference type="PANTHER" id="PTHR30349">
    <property type="entry name" value="PHAGE INTEGRASE-RELATED"/>
    <property type="match status" value="1"/>
</dbReference>
<evidence type="ECO:0000313" key="8">
    <source>
        <dbReference type="EMBL" id="WPU63640.1"/>
    </source>
</evidence>
<dbReference type="Pfam" id="PF02899">
    <property type="entry name" value="Phage_int_SAM_1"/>
    <property type="match status" value="1"/>
</dbReference>
<dbReference type="KEGG" id="psti:SOO65_13170"/>
<accession>A0AAX4HK80</accession>
<keyword evidence="1" id="KW-0159">Chromosome partition</keyword>
<evidence type="ECO:0000259" key="7">
    <source>
        <dbReference type="PROSITE" id="PS51900"/>
    </source>
</evidence>
<dbReference type="InterPro" id="IPR013762">
    <property type="entry name" value="Integrase-like_cat_sf"/>
</dbReference>
<evidence type="ECO:0000256" key="3">
    <source>
        <dbReference type="ARBA" id="ARBA00023125"/>
    </source>
</evidence>
<gene>
    <name evidence="8" type="ORF">SOO65_13170</name>
</gene>
<evidence type="ECO:0000256" key="2">
    <source>
        <dbReference type="ARBA" id="ARBA00022908"/>
    </source>
</evidence>
<name>A0AAX4HK80_9BACT</name>
<dbReference type="InterPro" id="IPR011010">
    <property type="entry name" value="DNA_brk_join_enz"/>
</dbReference>
<dbReference type="Pfam" id="PF00589">
    <property type="entry name" value="Phage_integrase"/>
    <property type="match status" value="1"/>
</dbReference>
<keyword evidence="3 5" id="KW-0238">DNA-binding</keyword>
<organism evidence="8 9">
    <name type="scientific">Peredibacter starrii</name>
    <dbReference type="NCBI Taxonomy" id="28202"/>
    <lineage>
        <taxon>Bacteria</taxon>
        <taxon>Pseudomonadati</taxon>
        <taxon>Bdellovibrionota</taxon>
        <taxon>Bacteriovoracia</taxon>
        <taxon>Bacteriovoracales</taxon>
        <taxon>Bacteriovoracaceae</taxon>
        <taxon>Peredibacter</taxon>
    </lineage>
</organism>
<proteinExistence type="predicted"/>
<dbReference type="AlphaFoldDB" id="A0AAX4HK80"/>
<dbReference type="Proteomes" id="UP001324634">
    <property type="component" value="Chromosome"/>
</dbReference>
<dbReference type="GO" id="GO:0006310">
    <property type="term" value="P:DNA recombination"/>
    <property type="evidence" value="ECO:0007669"/>
    <property type="project" value="UniProtKB-KW"/>
</dbReference>
<dbReference type="InterPro" id="IPR044068">
    <property type="entry name" value="CB"/>
</dbReference>
<dbReference type="InterPro" id="IPR010998">
    <property type="entry name" value="Integrase_recombinase_N"/>
</dbReference>
<dbReference type="EMBL" id="CP139487">
    <property type="protein sequence ID" value="WPU63640.1"/>
    <property type="molecule type" value="Genomic_DNA"/>
</dbReference>
<evidence type="ECO:0000256" key="1">
    <source>
        <dbReference type="ARBA" id="ARBA00022829"/>
    </source>
</evidence>